<protein>
    <submittedName>
        <fullName evidence="1">Uncharacterized protein</fullName>
    </submittedName>
</protein>
<dbReference type="EMBL" id="JACHLI010000036">
    <property type="protein sequence ID" value="MBB4867155.1"/>
    <property type="molecule type" value="Genomic_DNA"/>
</dbReference>
<dbReference type="AlphaFoldDB" id="A0A7W7P4Y5"/>
<proteinExistence type="predicted"/>
<name>A0A7W7P4Y5_PSENT</name>
<reference evidence="1 2" key="1">
    <citation type="submission" date="2020-08" db="EMBL/GenBank/DDBJ databases">
        <title>Functional genomics of gut bacteria from endangered species of beetles.</title>
        <authorList>
            <person name="Carlos-Shanley C."/>
        </authorList>
    </citation>
    <scope>NUCLEOTIDE SEQUENCE [LARGE SCALE GENOMIC DNA]</scope>
    <source>
        <strain evidence="1 2">S00179</strain>
    </source>
</reference>
<comment type="caution">
    <text evidence="1">The sequence shown here is derived from an EMBL/GenBank/DDBJ whole genome shotgun (WGS) entry which is preliminary data.</text>
</comment>
<evidence type="ECO:0000313" key="1">
    <source>
        <dbReference type="EMBL" id="MBB4867155.1"/>
    </source>
</evidence>
<evidence type="ECO:0000313" key="2">
    <source>
        <dbReference type="Proteomes" id="UP000566995"/>
    </source>
</evidence>
<dbReference type="RefSeq" id="WP_184596399.1">
    <property type="nucleotide sequence ID" value="NZ_JACHLI010000036.1"/>
</dbReference>
<accession>A0A7W7P4Y5</accession>
<gene>
    <name evidence="1" type="ORF">HNP46_006066</name>
</gene>
<organism evidence="1 2">
    <name type="scientific">Pseudomonas nitroreducens</name>
    <dbReference type="NCBI Taxonomy" id="46680"/>
    <lineage>
        <taxon>Bacteria</taxon>
        <taxon>Pseudomonadati</taxon>
        <taxon>Pseudomonadota</taxon>
        <taxon>Gammaproteobacteria</taxon>
        <taxon>Pseudomonadales</taxon>
        <taxon>Pseudomonadaceae</taxon>
        <taxon>Pseudomonas</taxon>
    </lineage>
</organism>
<dbReference type="Proteomes" id="UP000566995">
    <property type="component" value="Unassembled WGS sequence"/>
</dbReference>
<sequence length="74" mass="8578">MRHTKSRAWENLRLNLQDVTLTGRVLRDHTDCEELLHDALDELQALDLPVKAIAALETAIFSAYRIGKERYEKD</sequence>